<dbReference type="AlphaFoldDB" id="A0A1J1HQ63"/>
<reference evidence="1 2" key="1">
    <citation type="submission" date="2015-04" db="EMBL/GenBank/DDBJ databases">
        <authorList>
            <person name="Syromyatnikov M.Y."/>
            <person name="Popov V.N."/>
        </authorList>
    </citation>
    <scope>NUCLEOTIDE SEQUENCE [LARGE SCALE GENOMIC DNA]</scope>
</reference>
<gene>
    <name evidence="1" type="ORF">CLUMA_CG003914</name>
</gene>
<dbReference type="EMBL" id="CVRI01000017">
    <property type="protein sequence ID" value="CRK90200.1"/>
    <property type="molecule type" value="Genomic_DNA"/>
</dbReference>
<sequence length="73" mass="8598">MCKFITTLDGIPWISHIQIDFRKKAIVWVETFYRDFYSSATSVIQFSAHEAKTPFLTGLRLQAQHKRSFDYIP</sequence>
<dbReference type="Proteomes" id="UP000183832">
    <property type="component" value="Unassembled WGS sequence"/>
</dbReference>
<proteinExistence type="predicted"/>
<accession>A0A1J1HQ63</accession>
<evidence type="ECO:0000313" key="1">
    <source>
        <dbReference type="EMBL" id="CRK90200.1"/>
    </source>
</evidence>
<protein>
    <submittedName>
        <fullName evidence="1">CLUMA_CG003914, isoform A</fullName>
    </submittedName>
</protein>
<keyword evidence="2" id="KW-1185">Reference proteome</keyword>
<organism evidence="1 2">
    <name type="scientific">Clunio marinus</name>
    <dbReference type="NCBI Taxonomy" id="568069"/>
    <lineage>
        <taxon>Eukaryota</taxon>
        <taxon>Metazoa</taxon>
        <taxon>Ecdysozoa</taxon>
        <taxon>Arthropoda</taxon>
        <taxon>Hexapoda</taxon>
        <taxon>Insecta</taxon>
        <taxon>Pterygota</taxon>
        <taxon>Neoptera</taxon>
        <taxon>Endopterygota</taxon>
        <taxon>Diptera</taxon>
        <taxon>Nematocera</taxon>
        <taxon>Chironomoidea</taxon>
        <taxon>Chironomidae</taxon>
        <taxon>Clunio</taxon>
    </lineage>
</organism>
<name>A0A1J1HQ63_9DIPT</name>
<evidence type="ECO:0000313" key="2">
    <source>
        <dbReference type="Proteomes" id="UP000183832"/>
    </source>
</evidence>